<comment type="caution">
    <text evidence="2">The sequence shown here is derived from an EMBL/GenBank/DDBJ whole genome shotgun (WGS) entry which is preliminary data.</text>
</comment>
<proteinExistence type="predicted"/>
<keyword evidence="1" id="KW-0812">Transmembrane</keyword>
<organism evidence="2 3">
    <name type="scientific">Anaerococcus nagyae</name>
    <dbReference type="NCBI Taxonomy" id="1755241"/>
    <lineage>
        <taxon>Bacteria</taxon>
        <taxon>Bacillati</taxon>
        <taxon>Bacillota</taxon>
        <taxon>Tissierellia</taxon>
        <taxon>Tissierellales</taxon>
        <taxon>Peptoniphilaceae</taxon>
        <taxon>Anaerococcus</taxon>
    </lineage>
</organism>
<keyword evidence="1" id="KW-1133">Transmembrane helix</keyword>
<dbReference type="AlphaFoldDB" id="A0A3E2TG11"/>
<feature type="transmembrane region" description="Helical" evidence="1">
    <location>
        <begin position="170"/>
        <end position="188"/>
    </location>
</feature>
<evidence type="ECO:0000256" key="1">
    <source>
        <dbReference type="SAM" id="Phobius"/>
    </source>
</evidence>
<feature type="transmembrane region" description="Helical" evidence="1">
    <location>
        <begin position="194"/>
        <end position="218"/>
    </location>
</feature>
<gene>
    <name evidence="2" type="ORF">DXA39_07660</name>
</gene>
<keyword evidence="3" id="KW-1185">Reference proteome</keyword>
<feature type="transmembrane region" description="Helical" evidence="1">
    <location>
        <begin position="33"/>
        <end position="54"/>
    </location>
</feature>
<sequence length="230" mass="27209">MRSILKFLILSLITLLIPGVILGMAYKLDFNDIGIIVSQMLIMFVFVLVFTNIFKYMKKYELDTEMLIGQKRNISDLKELRDERKTYKSKAMITSKILSHTYSKEEIDNLKKYATSNEDMQHYYSALIDHADKESRQEIKIRRDNFNKRYSKKQKIYPDFNGNVKTAGKWIIFFFTLAIIYNLIPKIIGKNEVILASFYMLGMIFLAVVMLNTILWIVRSLRSYWARDYI</sequence>
<name>A0A3E2TG11_9FIRM</name>
<dbReference type="EMBL" id="QVEU01000008">
    <property type="protein sequence ID" value="RGB74876.1"/>
    <property type="molecule type" value="Genomic_DNA"/>
</dbReference>
<keyword evidence="1" id="KW-0472">Membrane</keyword>
<accession>A0A3E2TG11</accession>
<reference evidence="2 3" key="1">
    <citation type="submission" date="2018-08" db="EMBL/GenBank/DDBJ databases">
        <title>A genome reference for cultivated species of the human gut microbiota.</title>
        <authorList>
            <person name="Zou Y."/>
            <person name="Xue W."/>
            <person name="Luo G."/>
        </authorList>
    </citation>
    <scope>NUCLEOTIDE SEQUENCE [LARGE SCALE GENOMIC DNA]</scope>
    <source>
        <strain evidence="2 3">OF01-3</strain>
    </source>
</reference>
<evidence type="ECO:0000313" key="2">
    <source>
        <dbReference type="EMBL" id="RGB74876.1"/>
    </source>
</evidence>
<protein>
    <submittedName>
        <fullName evidence="2">Uncharacterized protein</fullName>
    </submittedName>
</protein>
<evidence type="ECO:0000313" key="3">
    <source>
        <dbReference type="Proteomes" id="UP000261011"/>
    </source>
</evidence>
<dbReference type="Proteomes" id="UP000261011">
    <property type="component" value="Unassembled WGS sequence"/>
</dbReference>